<name>A0A2S7TAU2_9FLAO</name>
<dbReference type="PANTHER" id="PTHR11731">
    <property type="entry name" value="PROTEASE FAMILY S9B,C DIPEPTIDYL-PEPTIDASE IV-RELATED"/>
    <property type="match status" value="1"/>
</dbReference>
<accession>A0A2S7TAU2</accession>
<dbReference type="OrthoDB" id="9812921at2"/>
<dbReference type="PANTHER" id="PTHR11731:SF193">
    <property type="entry name" value="DIPEPTIDYL PEPTIDASE 9"/>
    <property type="match status" value="1"/>
</dbReference>
<keyword evidence="2" id="KW-0732">Signal</keyword>
<dbReference type="RefSeq" id="WP_105002256.1">
    <property type="nucleotide sequence ID" value="NZ_MQVX01000001.1"/>
</dbReference>
<feature type="signal peptide" evidence="2">
    <location>
        <begin position="1"/>
        <end position="20"/>
    </location>
</feature>
<protein>
    <submittedName>
        <fullName evidence="5">S9 family peptidase</fullName>
    </submittedName>
</protein>
<evidence type="ECO:0000313" key="6">
    <source>
        <dbReference type="Proteomes" id="UP000239366"/>
    </source>
</evidence>
<keyword evidence="6" id="KW-1185">Reference proteome</keyword>
<dbReference type="InterPro" id="IPR050278">
    <property type="entry name" value="Serine_Prot_S9B/DPPIV"/>
</dbReference>
<dbReference type="Gene3D" id="3.40.50.1820">
    <property type="entry name" value="alpha/beta hydrolase"/>
    <property type="match status" value="1"/>
</dbReference>
<evidence type="ECO:0000259" key="3">
    <source>
        <dbReference type="Pfam" id="PF00326"/>
    </source>
</evidence>
<evidence type="ECO:0000256" key="2">
    <source>
        <dbReference type="SAM" id="SignalP"/>
    </source>
</evidence>
<dbReference type="SUPFAM" id="SSF82171">
    <property type="entry name" value="DPP6 N-terminal domain-like"/>
    <property type="match status" value="1"/>
</dbReference>
<dbReference type="Pfam" id="PF00930">
    <property type="entry name" value="DPPIV_N"/>
    <property type="match status" value="1"/>
</dbReference>
<feature type="domain" description="Peptidase S9 prolyl oligopeptidase catalytic" evidence="3">
    <location>
        <begin position="524"/>
        <end position="717"/>
    </location>
</feature>
<keyword evidence="1" id="KW-0325">Glycoprotein</keyword>
<dbReference type="GO" id="GO:0006508">
    <property type="term" value="P:proteolysis"/>
    <property type="evidence" value="ECO:0007669"/>
    <property type="project" value="InterPro"/>
</dbReference>
<dbReference type="Gene3D" id="2.140.10.30">
    <property type="entry name" value="Dipeptidylpeptidase IV, N-terminal domain"/>
    <property type="match status" value="1"/>
</dbReference>
<organism evidence="5 6">
    <name type="scientific">Aureicoccus marinus</name>
    <dbReference type="NCBI Taxonomy" id="754435"/>
    <lineage>
        <taxon>Bacteria</taxon>
        <taxon>Pseudomonadati</taxon>
        <taxon>Bacteroidota</taxon>
        <taxon>Flavobacteriia</taxon>
        <taxon>Flavobacteriales</taxon>
        <taxon>Flavobacteriaceae</taxon>
        <taxon>Aureicoccus</taxon>
    </lineage>
</organism>
<dbReference type="SUPFAM" id="SSF53474">
    <property type="entry name" value="alpha/beta-Hydrolases"/>
    <property type="match status" value="1"/>
</dbReference>
<dbReference type="InterPro" id="IPR002469">
    <property type="entry name" value="Peptidase_S9B_N"/>
</dbReference>
<dbReference type="Proteomes" id="UP000239366">
    <property type="component" value="Unassembled WGS sequence"/>
</dbReference>
<dbReference type="AlphaFoldDB" id="A0A2S7TAU2"/>
<proteinExistence type="predicted"/>
<dbReference type="EMBL" id="MQVX01000001">
    <property type="protein sequence ID" value="PQJ16586.1"/>
    <property type="molecule type" value="Genomic_DNA"/>
</dbReference>
<dbReference type="InterPro" id="IPR001375">
    <property type="entry name" value="Peptidase_S9_cat"/>
</dbReference>
<reference evidence="6" key="1">
    <citation type="submission" date="2016-11" db="EMBL/GenBank/DDBJ databases">
        <title>Trade-off between light-utilization and light-protection in marine flavobacteria.</title>
        <authorList>
            <person name="Kumagai Y."/>
            <person name="Yoshizawa S."/>
            <person name="Kogure K."/>
        </authorList>
    </citation>
    <scope>NUCLEOTIDE SEQUENCE [LARGE SCALE GENOMIC DNA]</scope>
    <source>
        <strain evidence="6">SG-18</strain>
    </source>
</reference>
<dbReference type="InterPro" id="IPR029058">
    <property type="entry name" value="AB_hydrolase_fold"/>
</dbReference>
<dbReference type="Pfam" id="PF00326">
    <property type="entry name" value="Peptidase_S9"/>
    <property type="match status" value="1"/>
</dbReference>
<dbReference type="GO" id="GO:0008239">
    <property type="term" value="F:dipeptidyl-peptidase activity"/>
    <property type="evidence" value="ECO:0007669"/>
    <property type="project" value="TreeGrafter"/>
</dbReference>
<evidence type="ECO:0000313" key="5">
    <source>
        <dbReference type="EMBL" id="PQJ16586.1"/>
    </source>
</evidence>
<evidence type="ECO:0000259" key="4">
    <source>
        <dbReference type="Pfam" id="PF00930"/>
    </source>
</evidence>
<dbReference type="GO" id="GO:0008236">
    <property type="term" value="F:serine-type peptidase activity"/>
    <property type="evidence" value="ECO:0007669"/>
    <property type="project" value="InterPro"/>
</dbReference>
<sequence>MKTNFFGLVIALVFSLSLTAQQKAITLEEIWGGAFRTEGINSLRSMNNGRQYTVLNFENGQSQIDKYEYKGLAKVGTILSSSQEGVPRFSSYTFSANESQILLGSEFERIFRWSTIGRYFVYDVESKKTISVADDKIMAPALSPDGKHVAYVKDNNIYVFEIASQSTRQLTTDGQKGSIINGVTDWVYEEEFGFVRAYQWNSDGTRIAFIRFDESEVPQFSMDVYGTNLYPYQYEFKYPKAGETNATVSLHLLEVASGDTKEVDLGDAYYIPRIKWRNHADKLSVQTLNRHQNHLKLHNVDATTATASVLLEEKDEAYVDITDDLTFLEDDSFIWTSERDGWNHIYHYDVNGKLKNQVTKGPWEVTSYYGYDAYNKRIFYQSTEMGSINRDVYSIRSNGKRKNRLTTKTGTNSAQFSKKFLYFVNTFSSADTPYEFSLHLARDGMFMQKMKDNKALMTKLEGYEISPKEYSTISVNGNDLNMYMIKPKDFDPNKKYPLFMFQYSGPGSQQVANRWLGANDYWHQMLASEGYIIACVDGRGTGLKGRDFKKVTYMNLVKYETEDQIAAAKELSKLPYIDENRTGIWGWSYGGHMSTNCLLKGNDTFEMAIAVAPVTSWRFYDTIYTERFMRTPQENPDGYDNESPFNYPELLKGKYLLVHGSGDDNVHVQNSMRMIEALVQANKSFDWAIYPDRNHGIYGGNTRLHLYTKMTQFVKDNL</sequence>
<evidence type="ECO:0000256" key="1">
    <source>
        <dbReference type="ARBA" id="ARBA00023180"/>
    </source>
</evidence>
<gene>
    <name evidence="5" type="ORF">BST99_13435</name>
</gene>
<feature type="chain" id="PRO_5015720704" evidence="2">
    <location>
        <begin position="21"/>
        <end position="718"/>
    </location>
</feature>
<comment type="caution">
    <text evidence="5">The sequence shown here is derived from an EMBL/GenBank/DDBJ whole genome shotgun (WGS) entry which is preliminary data.</text>
</comment>
<feature type="domain" description="Dipeptidylpeptidase IV N-terminal" evidence="4">
    <location>
        <begin position="95"/>
        <end position="434"/>
    </location>
</feature>
<dbReference type="FunFam" id="3.40.50.1820:FF:000003">
    <property type="entry name" value="Dipeptidyl peptidase 4"/>
    <property type="match status" value="1"/>
</dbReference>